<dbReference type="KEGG" id="rpx:Rpdx1_2972"/>
<evidence type="ECO:0000313" key="2">
    <source>
        <dbReference type="Proteomes" id="UP000001402"/>
    </source>
</evidence>
<gene>
    <name evidence="1" type="ordered locus">Rpdx1_2972</name>
</gene>
<dbReference type="AlphaFoldDB" id="E6VL58"/>
<dbReference type="Proteomes" id="UP000001402">
    <property type="component" value="Chromosome"/>
</dbReference>
<name>E6VL58_RHOPX</name>
<evidence type="ECO:0000313" key="1">
    <source>
        <dbReference type="EMBL" id="ADU44553.1"/>
    </source>
</evidence>
<dbReference type="HOGENOM" id="CLU_3122110_0_0_5"/>
<reference evidence="1" key="1">
    <citation type="submission" date="2010-12" db="EMBL/GenBank/DDBJ databases">
        <title>Complete sequence of Rhodopseudomonas palustris DX-1.</title>
        <authorList>
            <consortium name="US DOE Joint Genome Institute"/>
            <person name="Lucas S."/>
            <person name="Copeland A."/>
            <person name="Lapidus A."/>
            <person name="Cheng J.-F."/>
            <person name="Goodwin L."/>
            <person name="Pitluck S."/>
            <person name="Misra M."/>
            <person name="Chertkov O."/>
            <person name="Detter J.C."/>
            <person name="Han C."/>
            <person name="Tapia R."/>
            <person name="Land M."/>
            <person name="Hauser L."/>
            <person name="Kyrpides N."/>
            <person name="Ivanova N."/>
            <person name="Ovchinnikova G."/>
            <person name="Logan B."/>
            <person name="Oda Y."/>
            <person name="Harwood C."/>
            <person name="Woyke T."/>
        </authorList>
    </citation>
    <scope>NUCLEOTIDE SEQUENCE [LARGE SCALE GENOMIC DNA]</scope>
    <source>
        <strain evidence="1">DX-1</strain>
    </source>
</reference>
<protein>
    <submittedName>
        <fullName evidence="1">Uncharacterized protein</fullName>
    </submittedName>
</protein>
<sequence length="50" mass="5657">MTPLQKSLLLIAFSERKHGHTTAAEAIEDAILELSELQRIRETFKAPTLH</sequence>
<dbReference type="EMBL" id="CP002418">
    <property type="protein sequence ID" value="ADU44553.1"/>
    <property type="molecule type" value="Genomic_DNA"/>
</dbReference>
<organism evidence="1 2">
    <name type="scientific">Rhodopseudomonas palustris (strain DX-1)</name>
    <dbReference type="NCBI Taxonomy" id="652103"/>
    <lineage>
        <taxon>Bacteria</taxon>
        <taxon>Pseudomonadati</taxon>
        <taxon>Pseudomonadota</taxon>
        <taxon>Alphaproteobacteria</taxon>
        <taxon>Hyphomicrobiales</taxon>
        <taxon>Nitrobacteraceae</taxon>
        <taxon>Rhodopseudomonas</taxon>
    </lineage>
</organism>
<dbReference type="STRING" id="652103.Rpdx1_2972"/>
<accession>E6VL58</accession>
<proteinExistence type="predicted"/>